<dbReference type="SUPFAM" id="SSF52540">
    <property type="entry name" value="P-loop containing nucleoside triphosphate hydrolases"/>
    <property type="match status" value="1"/>
</dbReference>
<evidence type="ECO:0000259" key="1">
    <source>
        <dbReference type="Pfam" id="PF13614"/>
    </source>
</evidence>
<dbReference type="InterPro" id="IPR025669">
    <property type="entry name" value="AAA_dom"/>
</dbReference>
<dbReference type="InterPro" id="IPR050678">
    <property type="entry name" value="DNA_Partitioning_ATPase"/>
</dbReference>
<evidence type="ECO:0000313" key="3">
    <source>
        <dbReference type="Proteomes" id="UP000056322"/>
    </source>
</evidence>
<proteinExistence type="predicted"/>
<dbReference type="Proteomes" id="UP000056322">
    <property type="component" value="Chromosome 1"/>
</dbReference>
<dbReference type="InterPro" id="IPR027417">
    <property type="entry name" value="P-loop_NTPase"/>
</dbReference>
<sequence length="262" mass="29306">MQTIAVLNQKGGVGKTTTALNLSASITRKNLSATLIDLDSQGHLTKVFESYPEDVSKTIFGFYSDKTPLQKLLIDWQNIGKFIPSHQELIKVETKYGNGPEILFKLGNGLKTFNAHAPQDFIVLDCPANTGVLCLSAIFAADLVIIPIASDHFSLAGAKRIEFVLGALERVLKRRVSRCYLTTRFDKRRKISSETYQEAQQKFGDELLDTIIYENVALTNSVKNHQDIFTFDSKSTGAKNYGELLEELIQNKWLEVTEKLSL</sequence>
<dbReference type="AlphaFoldDB" id="A0A0B7J0B7"/>
<dbReference type="EMBL" id="LN794158">
    <property type="protein sequence ID" value="CEN56192.1"/>
    <property type="molecule type" value="Genomic_DNA"/>
</dbReference>
<dbReference type="Pfam" id="PF13614">
    <property type="entry name" value="AAA_31"/>
    <property type="match status" value="1"/>
</dbReference>
<feature type="domain" description="AAA" evidence="1">
    <location>
        <begin position="1"/>
        <end position="165"/>
    </location>
</feature>
<dbReference type="RefSeq" id="WP_045751341.1">
    <property type="nucleotide sequence ID" value="NZ_LN794158.1"/>
</dbReference>
<name>A0A0B7J0B7_9PROT</name>
<dbReference type="PANTHER" id="PTHR13696:SF99">
    <property type="entry name" value="COBYRINIC ACID AC-DIAMIDE SYNTHASE"/>
    <property type="match status" value="1"/>
</dbReference>
<dbReference type="Gene3D" id="3.40.50.300">
    <property type="entry name" value="P-loop containing nucleotide triphosphate hydrolases"/>
    <property type="match status" value="1"/>
</dbReference>
<reference evidence="3" key="1">
    <citation type="submission" date="2014-12" db="EMBL/GenBank/DDBJ databases">
        <authorList>
            <person name="Salcher M.M."/>
        </authorList>
    </citation>
    <scope>NUCLEOTIDE SEQUENCE [LARGE SCALE GENOMIC DNA]</scope>
    <source>
        <strain evidence="3">MMS-10A-171</strain>
    </source>
</reference>
<dbReference type="PANTHER" id="PTHR13696">
    <property type="entry name" value="P-LOOP CONTAINING NUCLEOSIDE TRIPHOSPHATE HYDROLASE"/>
    <property type="match status" value="1"/>
</dbReference>
<protein>
    <submittedName>
        <fullName evidence="2">Chromosome partitioning ATPase</fullName>
    </submittedName>
</protein>
<dbReference type="CDD" id="cd02042">
    <property type="entry name" value="ParAB_family"/>
    <property type="match status" value="1"/>
</dbReference>
<gene>
    <name evidence="2" type="ORF">BN1209_1151</name>
</gene>
<accession>A0A0B7J0B7</accession>
<dbReference type="HOGENOM" id="CLU_037612_1_3_4"/>
<keyword evidence="3" id="KW-1185">Reference proteome</keyword>
<dbReference type="PIRSF" id="PIRSF009320">
    <property type="entry name" value="Nuc_binding_HP_1000"/>
    <property type="match status" value="1"/>
</dbReference>
<dbReference type="STRING" id="1581680.BN1209_1151"/>
<evidence type="ECO:0000313" key="2">
    <source>
        <dbReference type="EMBL" id="CEN56192.1"/>
    </source>
</evidence>
<dbReference type="OrthoDB" id="5288747at2"/>
<dbReference type="KEGG" id="mbac:BN1209_1151"/>
<organism evidence="2 3">
    <name type="scientific">Candidatus Methylopumilus turicensis</name>
    <dbReference type="NCBI Taxonomy" id="1581680"/>
    <lineage>
        <taxon>Bacteria</taxon>
        <taxon>Pseudomonadati</taxon>
        <taxon>Pseudomonadota</taxon>
        <taxon>Betaproteobacteria</taxon>
        <taxon>Nitrosomonadales</taxon>
        <taxon>Methylophilaceae</taxon>
        <taxon>Candidatus Methylopumilus</taxon>
    </lineage>
</organism>